<dbReference type="InterPro" id="IPR036179">
    <property type="entry name" value="Ig-like_dom_sf"/>
</dbReference>
<dbReference type="GO" id="GO:0007411">
    <property type="term" value="P:axon guidance"/>
    <property type="evidence" value="ECO:0007669"/>
    <property type="project" value="TreeGrafter"/>
</dbReference>
<dbReference type="EMBL" id="JAIWYP010000008">
    <property type="protein sequence ID" value="KAH3788133.1"/>
    <property type="molecule type" value="Genomic_DNA"/>
</dbReference>
<feature type="domain" description="Fibronectin type-III" evidence="2">
    <location>
        <begin position="381"/>
        <end position="477"/>
    </location>
</feature>
<dbReference type="PANTHER" id="PTHR44170:SF6">
    <property type="entry name" value="CONTACTIN"/>
    <property type="match status" value="1"/>
</dbReference>
<proteinExistence type="predicted"/>
<dbReference type="SUPFAM" id="SSF48726">
    <property type="entry name" value="Immunoglobulin"/>
    <property type="match status" value="1"/>
</dbReference>
<reference evidence="3" key="2">
    <citation type="submission" date="2020-11" db="EMBL/GenBank/DDBJ databases">
        <authorList>
            <person name="McCartney M.A."/>
            <person name="Auch B."/>
            <person name="Kono T."/>
            <person name="Mallez S."/>
            <person name="Becker A."/>
            <person name="Gohl D.M."/>
            <person name="Silverstein K.A.T."/>
            <person name="Koren S."/>
            <person name="Bechman K.B."/>
            <person name="Herman A."/>
            <person name="Abrahante J.E."/>
            <person name="Garbe J."/>
        </authorList>
    </citation>
    <scope>NUCLEOTIDE SEQUENCE</scope>
    <source>
        <strain evidence="3">Duluth1</strain>
        <tissue evidence="3">Whole animal</tissue>
    </source>
</reference>
<evidence type="ECO:0000256" key="1">
    <source>
        <dbReference type="ARBA" id="ARBA00023157"/>
    </source>
</evidence>
<feature type="domain" description="Fibronectin type-III" evidence="2">
    <location>
        <begin position="166"/>
        <end position="265"/>
    </location>
</feature>
<feature type="domain" description="Fibronectin type-III" evidence="2">
    <location>
        <begin position="270"/>
        <end position="376"/>
    </location>
</feature>
<evidence type="ECO:0000313" key="3">
    <source>
        <dbReference type="EMBL" id="KAH3788133.1"/>
    </source>
</evidence>
<name>A0A9D4IXQ7_DREPO</name>
<dbReference type="InterPro" id="IPR036116">
    <property type="entry name" value="FN3_sf"/>
</dbReference>
<dbReference type="AlphaFoldDB" id="A0A9D4IXQ7"/>
<dbReference type="PRINTS" id="PR00014">
    <property type="entry name" value="FNTYPEIII"/>
</dbReference>
<gene>
    <name evidence="3" type="ORF">DPMN_166264</name>
</gene>
<comment type="caution">
    <text evidence="3">The sequence shown here is derived from an EMBL/GenBank/DDBJ whole genome shotgun (WGS) entry which is preliminary data.</text>
</comment>
<evidence type="ECO:0000313" key="4">
    <source>
        <dbReference type="Proteomes" id="UP000828390"/>
    </source>
</evidence>
<feature type="domain" description="Fibronectin type-III" evidence="2">
    <location>
        <begin position="46"/>
        <end position="161"/>
    </location>
</feature>
<dbReference type="PROSITE" id="PS50853">
    <property type="entry name" value="FN3"/>
    <property type="match status" value="4"/>
</dbReference>
<organism evidence="3 4">
    <name type="scientific">Dreissena polymorpha</name>
    <name type="common">Zebra mussel</name>
    <name type="synonym">Mytilus polymorpha</name>
    <dbReference type="NCBI Taxonomy" id="45954"/>
    <lineage>
        <taxon>Eukaryota</taxon>
        <taxon>Metazoa</taxon>
        <taxon>Spiralia</taxon>
        <taxon>Lophotrochozoa</taxon>
        <taxon>Mollusca</taxon>
        <taxon>Bivalvia</taxon>
        <taxon>Autobranchia</taxon>
        <taxon>Heteroconchia</taxon>
        <taxon>Euheterodonta</taxon>
        <taxon>Imparidentia</taxon>
        <taxon>Neoheterodontei</taxon>
        <taxon>Myida</taxon>
        <taxon>Dreissenoidea</taxon>
        <taxon>Dreissenidae</taxon>
        <taxon>Dreissena</taxon>
    </lineage>
</organism>
<dbReference type="GO" id="GO:0005886">
    <property type="term" value="C:plasma membrane"/>
    <property type="evidence" value="ECO:0007669"/>
    <property type="project" value="TreeGrafter"/>
</dbReference>
<evidence type="ECO:0000259" key="2">
    <source>
        <dbReference type="PROSITE" id="PS50853"/>
    </source>
</evidence>
<keyword evidence="4" id="KW-1185">Reference proteome</keyword>
<protein>
    <recommendedName>
        <fullName evidence="2">Fibronectin type-III domain-containing protein</fullName>
    </recommendedName>
</protein>
<dbReference type="InterPro" id="IPR013783">
    <property type="entry name" value="Ig-like_fold"/>
</dbReference>
<dbReference type="GO" id="GO:0030424">
    <property type="term" value="C:axon"/>
    <property type="evidence" value="ECO:0007669"/>
    <property type="project" value="TreeGrafter"/>
</dbReference>
<dbReference type="Pfam" id="PF00041">
    <property type="entry name" value="fn3"/>
    <property type="match status" value="2"/>
</dbReference>
<dbReference type="Gene3D" id="2.60.40.10">
    <property type="entry name" value="Immunoglobulins"/>
    <property type="match status" value="5"/>
</dbReference>
<keyword evidence="1" id="KW-1015">Disulfide bond</keyword>
<dbReference type="SMART" id="SM00060">
    <property type="entry name" value="FN3"/>
    <property type="match status" value="3"/>
</dbReference>
<dbReference type="CDD" id="cd00063">
    <property type="entry name" value="FN3"/>
    <property type="match status" value="3"/>
</dbReference>
<reference evidence="3" key="1">
    <citation type="journal article" date="2019" name="bioRxiv">
        <title>The Genome of the Zebra Mussel, Dreissena polymorpha: A Resource for Invasive Species Research.</title>
        <authorList>
            <person name="McCartney M.A."/>
            <person name="Auch B."/>
            <person name="Kono T."/>
            <person name="Mallez S."/>
            <person name="Zhang Y."/>
            <person name="Obille A."/>
            <person name="Becker A."/>
            <person name="Abrahante J.E."/>
            <person name="Garbe J."/>
            <person name="Badalamenti J.P."/>
            <person name="Herman A."/>
            <person name="Mangelson H."/>
            <person name="Liachko I."/>
            <person name="Sullivan S."/>
            <person name="Sone E.D."/>
            <person name="Koren S."/>
            <person name="Silverstein K.A.T."/>
            <person name="Beckman K.B."/>
            <person name="Gohl D.M."/>
        </authorList>
    </citation>
    <scope>NUCLEOTIDE SEQUENCE</scope>
    <source>
        <strain evidence="3">Duluth1</strain>
        <tissue evidence="3">Whole animal</tissue>
    </source>
</reference>
<dbReference type="Proteomes" id="UP000828390">
    <property type="component" value="Unassembled WGS sequence"/>
</dbReference>
<accession>A0A9D4IXQ7</accession>
<sequence length="479" mass="52725">MKEGASGLYIREAQYAHEGEYTCEAQTPLQVDTRTAKVTVRGPPGAPAGVYVDGETVTSFSARVIWTMTSSMEHGAPILSYDIEAETSYDPGNWTIVARDVSESTAVATAKNNGNRSDQRSTYVTGLVPNTNYRFKVRAVNAYGRGSESSRLSAYIHTPSAPPYRAPHSVGGGDGKVGTLNMSWTPIPESEHCGPGLGYTLYWKRQSTRERYDWNKVVLLGNVGMYSALVGVENYYLGYDVMVGVFNNLGAGPNSSVVTVFSAMGMPDIVPKIKSVSGVNLSSVLVTWDPIPDEREHIKGRIGGYTIQYYWNNLGCSPLKGCAVTNLRNRNIYGQASEVLLIDLEINSEFFFRMQVFNSAGRGPKGEWRRGETSKNAPLNYPRFVTVTSHGPNSVLVTWQGIMTTKNEEIITGYKVKWWLVQSDIRHANETTTELLDTSAVLHRLQQESVYQLRVQGVSAGGDGAMSYSVFFTLKGKSY</sequence>
<dbReference type="PANTHER" id="PTHR44170">
    <property type="entry name" value="PROTEIN SIDEKICK"/>
    <property type="match status" value="1"/>
</dbReference>
<dbReference type="InterPro" id="IPR003961">
    <property type="entry name" value="FN3_dom"/>
</dbReference>
<dbReference type="GO" id="GO:0098609">
    <property type="term" value="P:cell-cell adhesion"/>
    <property type="evidence" value="ECO:0007669"/>
    <property type="project" value="TreeGrafter"/>
</dbReference>
<dbReference type="SUPFAM" id="SSF49265">
    <property type="entry name" value="Fibronectin type III"/>
    <property type="match status" value="2"/>
</dbReference>